<gene>
    <name evidence="2" type="ORF">BCR43DRAFT_499091</name>
</gene>
<feature type="compositionally biased region" description="Polar residues" evidence="1">
    <location>
        <begin position="132"/>
        <end position="141"/>
    </location>
</feature>
<dbReference type="AlphaFoldDB" id="A0A1X2H1Y8"/>
<keyword evidence="3" id="KW-1185">Reference proteome</keyword>
<dbReference type="Proteomes" id="UP000242180">
    <property type="component" value="Unassembled WGS sequence"/>
</dbReference>
<name>A0A1X2H1Y8_SYNRA</name>
<comment type="caution">
    <text evidence="2">The sequence shown here is derived from an EMBL/GenBank/DDBJ whole genome shotgun (WGS) entry which is preliminary data.</text>
</comment>
<feature type="compositionally biased region" description="Low complexity" evidence="1">
    <location>
        <begin position="190"/>
        <end position="230"/>
    </location>
</feature>
<feature type="compositionally biased region" description="Polar residues" evidence="1">
    <location>
        <begin position="167"/>
        <end position="179"/>
    </location>
</feature>
<reference evidence="2 3" key="1">
    <citation type="submission" date="2016-07" db="EMBL/GenBank/DDBJ databases">
        <title>Pervasive Adenine N6-methylation of Active Genes in Fungi.</title>
        <authorList>
            <consortium name="DOE Joint Genome Institute"/>
            <person name="Mondo S.J."/>
            <person name="Dannebaum R.O."/>
            <person name="Kuo R.C."/>
            <person name="Labutti K."/>
            <person name="Haridas S."/>
            <person name="Kuo A."/>
            <person name="Salamov A."/>
            <person name="Ahrendt S.R."/>
            <person name="Lipzen A."/>
            <person name="Sullivan W."/>
            <person name="Andreopoulos W.B."/>
            <person name="Clum A."/>
            <person name="Lindquist E."/>
            <person name="Daum C."/>
            <person name="Ramamoorthy G.K."/>
            <person name="Gryganskyi A."/>
            <person name="Culley D."/>
            <person name="Magnuson J.K."/>
            <person name="James T.Y."/>
            <person name="O'Malley M.A."/>
            <person name="Stajich J.E."/>
            <person name="Spatafora J.W."/>
            <person name="Visel A."/>
            <person name="Grigoriev I.V."/>
        </authorList>
    </citation>
    <scope>NUCLEOTIDE SEQUENCE [LARGE SCALE GENOMIC DNA]</scope>
    <source>
        <strain evidence="2 3">NRRL 2496</strain>
    </source>
</reference>
<sequence length="280" mass="31718">MRLSENQLQQVYKWCRVPSNRALIKDFCRYKACRYILSQALSMPLDHIWVKQETNTLDHRFRRCEDQYFKLAQARDTLKRTEPNLTEQQIEDILRDKFSYYDSIIGVHDQPEFQFKKKIRLPASAERIKENQGIQETSATVRRNPARSKRMLSTRAPVVIPAGAPLPSNQLQPSTSSSRYYHRTHAQPCTAPSSSSLSSSSSSSFLSSSSSTGETSTTAATIATSPVSTSIPHDDKDKITMLRLQARLAKHAARKAKYEATKAKYKYLAKHSTSTSTPLL</sequence>
<dbReference type="EMBL" id="MCGN01000011">
    <property type="protein sequence ID" value="ORY91425.1"/>
    <property type="molecule type" value="Genomic_DNA"/>
</dbReference>
<evidence type="ECO:0000313" key="3">
    <source>
        <dbReference type="Proteomes" id="UP000242180"/>
    </source>
</evidence>
<organism evidence="2 3">
    <name type="scientific">Syncephalastrum racemosum</name>
    <name type="common">Filamentous fungus</name>
    <dbReference type="NCBI Taxonomy" id="13706"/>
    <lineage>
        <taxon>Eukaryota</taxon>
        <taxon>Fungi</taxon>
        <taxon>Fungi incertae sedis</taxon>
        <taxon>Mucoromycota</taxon>
        <taxon>Mucoromycotina</taxon>
        <taxon>Mucoromycetes</taxon>
        <taxon>Mucorales</taxon>
        <taxon>Syncephalastraceae</taxon>
        <taxon>Syncephalastrum</taxon>
    </lineage>
</organism>
<dbReference type="InParanoid" id="A0A1X2H1Y8"/>
<feature type="region of interest" description="Disordered" evidence="1">
    <location>
        <begin position="130"/>
        <end position="234"/>
    </location>
</feature>
<accession>A0A1X2H1Y8</accession>
<evidence type="ECO:0000256" key="1">
    <source>
        <dbReference type="SAM" id="MobiDB-lite"/>
    </source>
</evidence>
<evidence type="ECO:0000313" key="2">
    <source>
        <dbReference type="EMBL" id="ORY91425.1"/>
    </source>
</evidence>
<protein>
    <submittedName>
        <fullName evidence="2">Uncharacterized protein</fullName>
    </submittedName>
</protein>
<proteinExistence type="predicted"/>